<protein>
    <recommendedName>
        <fullName evidence="1">DUF7047 domain-containing protein</fullName>
    </recommendedName>
</protein>
<gene>
    <name evidence="2" type="ORF">FOZ62_005979</name>
</gene>
<comment type="caution">
    <text evidence="2">The sequence shown here is derived from an EMBL/GenBank/DDBJ whole genome shotgun (WGS) entry which is preliminary data.</text>
</comment>
<dbReference type="Pfam" id="PF23088">
    <property type="entry name" value="DUF7047"/>
    <property type="match status" value="1"/>
</dbReference>
<organism evidence="2 3">
    <name type="scientific">Perkinsus olseni</name>
    <name type="common">Perkinsus atlanticus</name>
    <dbReference type="NCBI Taxonomy" id="32597"/>
    <lineage>
        <taxon>Eukaryota</taxon>
        <taxon>Sar</taxon>
        <taxon>Alveolata</taxon>
        <taxon>Perkinsozoa</taxon>
        <taxon>Perkinsea</taxon>
        <taxon>Perkinsida</taxon>
        <taxon>Perkinsidae</taxon>
        <taxon>Perkinsus</taxon>
    </lineage>
</organism>
<feature type="non-terminal residue" evidence="2">
    <location>
        <position position="1"/>
    </location>
</feature>
<feature type="domain" description="DUF7047" evidence="1">
    <location>
        <begin position="53"/>
        <end position="110"/>
    </location>
</feature>
<name>A0A7J6QMF5_PEROL</name>
<evidence type="ECO:0000313" key="2">
    <source>
        <dbReference type="EMBL" id="KAF4709575.1"/>
    </source>
</evidence>
<evidence type="ECO:0000313" key="3">
    <source>
        <dbReference type="Proteomes" id="UP000574390"/>
    </source>
</evidence>
<evidence type="ECO:0000259" key="1">
    <source>
        <dbReference type="Pfam" id="PF23088"/>
    </source>
</evidence>
<accession>A0A7J6QMF5</accession>
<dbReference type="Proteomes" id="UP000574390">
    <property type="component" value="Unassembled WGS sequence"/>
</dbReference>
<proteinExistence type="predicted"/>
<dbReference type="AlphaFoldDB" id="A0A7J6QMF5"/>
<sequence>ALAKANMYRKPAQIIGAPHSRVLGLDLHIQDSVVCWIRRQDQSLDVDLCGSVTKRDVARWCSRLVGHVPIAGWLRPRVASLLRVVSRKPWDEELDAFLLDLVRYIAEKLEEVGDPARGAWLCPSPLSRYPEGNKLYHWHIHCDASNAAMGAVLAYGPSDGPLTVVRNAWLLDRRALLRHVNVNELCGAARALACATPFIGGHVHLHVDNECVRAWMEKFVRGEAVKKGMRRTLEEITGMVWFSKTCDITTEMLQSCDICVRKTKPLLVKHDVGLFSPTLLREATPWSIVCADIVYLPPGVPYLSQQCVVSKFACLCKISGEDVKVMKAYNSTVHSVTHRIAVEVLELDPIGKASDRVEWERLVNNAVKLAEEKLQR</sequence>
<dbReference type="EMBL" id="JABANM010028529">
    <property type="protein sequence ID" value="KAF4709575.1"/>
    <property type="molecule type" value="Genomic_DNA"/>
</dbReference>
<dbReference type="InterPro" id="IPR055475">
    <property type="entry name" value="DUF7047"/>
</dbReference>
<reference evidence="2 3" key="1">
    <citation type="submission" date="2020-04" db="EMBL/GenBank/DDBJ databases">
        <title>Perkinsus olseni comparative genomics.</title>
        <authorList>
            <person name="Bogema D.R."/>
        </authorList>
    </citation>
    <scope>NUCLEOTIDE SEQUENCE [LARGE SCALE GENOMIC DNA]</scope>
    <source>
        <strain evidence="2">ATCC PRA-205</strain>
    </source>
</reference>
<feature type="non-terminal residue" evidence="2">
    <location>
        <position position="376"/>
    </location>
</feature>